<evidence type="ECO:0000313" key="3">
    <source>
        <dbReference type="Proteomes" id="UP000646478"/>
    </source>
</evidence>
<dbReference type="SMART" id="SM00869">
    <property type="entry name" value="Autotransporter"/>
    <property type="match status" value="1"/>
</dbReference>
<evidence type="ECO:0000259" key="1">
    <source>
        <dbReference type="PROSITE" id="PS51208"/>
    </source>
</evidence>
<dbReference type="Gene3D" id="2.160.20.20">
    <property type="match status" value="1"/>
</dbReference>
<comment type="caution">
    <text evidence="2">The sequence shown here is derived from an EMBL/GenBank/DDBJ whole genome shotgun (WGS) entry which is preliminary data.</text>
</comment>
<dbReference type="Proteomes" id="UP000646478">
    <property type="component" value="Unassembled WGS sequence"/>
</dbReference>
<protein>
    <submittedName>
        <fullName evidence="2">Outer membrane autotransporter</fullName>
    </submittedName>
</protein>
<dbReference type="CDD" id="cd01344">
    <property type="entry name" value="PL2_Passenger_AT"/>
    <property type="match status" value="1"/>
</dbReference>
<dbReference type="InterPro" id="IPR036709">
    <property type="entry name" value="Autotransporte_beta_dom_sf"/>
</dbReference>
<dbReference type="Gene3D" id="2.40.128.130">
    <property type="entry name" value="Autotransporter beta-domain"/>
    <property type="match status" value="1"/>
</dbReference>
<dbReference type="PANTHER" id="PTHR45733">
    <property type="entry name" value="FORMIN-J"/>
    <property type="match status" value="1"/>
</dbReference>
<dbReference type="InterPro" id="IPR051144">
    <property type="entry name" value="Formin_homology_domain"/>
</dbReference>
<keyword evidence="3" id="KW-1185">Reference proteome</keyword>
<dbReference type="InterPro" id="IPR005546">
    <property type="entry name" value="Autotransporte_beta"/>
</dbReference>
<evidence type="ECO:0000313" key="2">
    <source>
        <dbReference type="EMBL" id="GGA91026.1"/>
    </source>
</evidence>
<dbReference type="InterPro" id="IPR043990">
    <property type="entry name" value="AC_1"/>
</dbReference>
<dbReference type="RefSeq" id="WP_188823758.1">
    <property type="nucleotide sequence ID" value="NZ_BMHH01000006.1"/>
</dbReference>
<sequence length="1009" mass="104279">MAAHGRVGGREENSRGDTVGRAVAPRGVLAGVLIAGGVVLGGGVTEAMAQVGGCAGQMQTAKCSATNATVTITPDGATITVVGDEAVFADNGHITGTNIGITATVSGPGPQVGAVYMQHKSSITLTGGSITVHGDSFYGVMSGGDIDGKITLTDLTVSTDGSNSIGLFASGSAYSIGATGVDVTTSGDGAHGAQVSSEGTLDFTHASTKGSINTTGSGAHGAYVYNNGIFTLAGSSITTGDPADASKGTGSHGIYATSSGAITLKADAQSNRSAVNAWGTGAYGVATEDAAGVSIADTDVTSARLAALYMATDLVSTTPQVATINNSVLQGVTGILTYSSPVWVYLSAPPPPITINLSNGSQINADGGNGNALHVTRGTGSSTFYTSGGLVTLNADATAIKGDLIDTASNVAQTNIALTGTSVLTGGTTAIYNFSLTDSTWNVTRSSDYRGMFTNSGVVKFLERTGDPQMDSSYKTITGGAYTTGGQILFNSFLGAGSHSDLLAVKAVHQGSAATHVYVKDSDPQNSGGMTTGDGIKLVDVTGQSPVTAFALGQRVAAGSYEYQLVQGGDPANGGNPNDGNWYLRVGGRNICPHGMKDCTLPPPPPPPPPPICPEGIKDCILPPPPPPPPPPVCPDGTKDCILPPPPPPPPPCPNGTWDCILPPPPPPPPPPCPDGTRNCILPPPPPYRGEVPLYWGIPGLAQEMGLALLGNLHDRVGDRADEHGEPATAWLRGFGRTGAMKSDDFLIDGPGFDYTIAGLQAGIDLYRREGDDGSSGQAGVTIGMSEGNADVEHIVGGPSGSLRTDAYELGGYWTHFGTKGWYLDMVVQGAWYQDVAASSQWGENVRTDGWGAVASVEGGYPFRFDNGWSIEPQAQLIYQHIALNDARDRYALIHFGETNQWHGRIGARVVKTHVMGKEDKPRTVTTWGRVNLLHDFGSRSDMTISNLYGRNPVHLVIDRAQSWAQLELGITGQLTDRTFAYASGDYKAALDGPASYSYGGRLGLKYTW</sequence>
<dbReference type="NCBIfam" id="TIGR01414">
    <property type="entry name" value="autotrans_barl"/>
    <property type="match status" value="1"/>
</dbReference>
<dbReference type="GO" id="GO:0019867">
    <property type="term" value="C:outer membrane"/>
    <property type="evidence" value="ECO:0007669"/>
    <property type="project" value="InterPro"/>
</dbReference>
<name>A0A916SCE8_9HYPH</name>
<accession>A0A916SCE8</accession>
<feature type="domain" description="Autotransporter" evidence="1">
    <location>
        <begin position="723"/>
        <end position="1009"/>
    </location>
</feature>
<dbReference type="Pfam" id="PF03797">
    <property type="entry name" value="Autotransporter"/>
    <property type="match status" value="1"/>
</dbReference>
<dbReference type="SUPFAM" id="SSF51126">
    <property type="entry name" value="Pectin lyase-like"/>
    <property type="match status" value="1"/>
</dbReference>
<organism evidence="2 3">
    <name type="scientific">Brucella endophytica</name>
    <dbReference type="NCBI Taxonomy" id="1963359"/>
    <lineage>
        <taxon>Bacteria</taxon>
        <taxon>Pseudomonadati</taxon>
        <taxon>Pseudomonadota</taxon>
        <taxon>Alphaproteobacteria</taxon>
        <taxon>Hyphomicrobiales</taxon>
        <taxon>Brucellaceae</taxon>
        <taxon>Brucella/Ochrobactrum group</taxon>
        <taxon>Brucella</taxon>
    </lineage>
</organism>
<dbReference type="Pfam" id="PF18883">
    <property type="entry name" value="AC_1"/>
    <property type="match status" value="1"/>
</dbReference>
<proteinExistence type="predicted"/>
<dbReference type="InterPro" id="IPR011050">
    <property type="entry name" value="Pectin_lyase_fold/virulence"/>
</dbReference>
<dbReference type="EMBL" id="BMHH01000006">
    <property type="protein sequence ID" value="GGA91026.1"/>
    <property type="molecule type" value="Genomic_DNA"/>
</dbReference>
<dbReference type="AlphaFoldDB" id="A0A916SCE8"/>
<dbReference type="InterPro" id="IPR012332">
    <property type="entry name" value="Autotransporter_pectin_lyase_C"/>
</dbReference>
<dbReference type="PANTHER" id="PTHR45733:SF17">
    <property type="entry name" value="FORMIN-LIKE PROTEIN 14"/>
    <property type="match status" value="1"/>
</dbReference>
<gene>
    <name evidence="2" type="ORF">GCM10011491_18780</name>
</gene>
<dbReference type="SUPFAM" id="SSF103515">
    <property type="entry name" value="Autotransporter"/>
    <property type="match status" value="1"/>
</dbReference>
<reference evidence="2" key="1">
    <citation type="journal article" date="2014" name="Int. J. Syst. Evol. Microbiol.">
        <title>Complete genome sequence of Corynebacterium casei LMG S-19264T (=DSM 44701T), isolated from a smear-ripened cheese.</title>
        <authorList>
            <consortium name="US DOE Joint Genome Institute (JGI-PGF)"/>
            <person name="Walter F."/>
            <person name="Albersmeier A."/>
            <person name="Kalinowski J."/>
            <person name="Ruckert C."/>
        </authorList>
    </citation>
    <scope>NUCLEOTIDE SEQUENCE</scope>
    <source>
        <strain evidence="2">CGMCC 1.15082</strain>
    </source>
</reference>
<reference evidence="2" key="2">
    <citation type="submission" date="2020-09" db="EMBL/GenBank/DDBJ databases">
        <authorList>
            <person name="Sun Q."/>
            <person name="Zhou Y."/>
        </authorList>
    </citation>
    <scope>NUCLEOTIDE SEQUENCE</scope>
    <source>
        <strain evidence="2">CGMCC 1.15082</strain>
    </source>
</reference>
<dbReference type="PROSITE" id="PS51208">
    <property type="entry name" value="AUTOTRANSPORTER"/>
    <property type="match status" value="1"/>
</dbReference>
<dbReference type="InterPro" id="IPR006315">
    <property type="entry name" value="OM_autotransptr_brl_dom"/>
</dbReference>